<protein>
    <submittedName>
        <fullName evidence="3">DNA-binding response OmpR family regulator</fullName>
    </submittedName>
</protein>
<dbReference type="Proteomes" id="UP001242480">
    <property type="component" value="Unassembled WGS sequence"/>
</dbReference>
<dbReference type="RefSeq" id="WP_307272168.1">
    <property type="nucleotide sequence ID" value="NZ_JAUSVX010000003.1"/>
</dbReference>
<dbReference type="InterPro" id="IPR036388">
    <property type="entry name" value="WH-like_DNA-bd_sf"/>
</dbReference>
<organism evidence="3 4">
    <name type="scientific">Labrys wisconsinensis</name>
    <dbReference type="NCBI Taxonomy" id="425677"/>
    <lineage>
        <taxon>Bacteria</taxon>
        <taxon>Pseudomonadati</taxon>
        <taxon>Pseudomonadota</taxon>
        <taxon>Alphaproteobacteria</taxon>
        <taxon>Hyphomicrobiales</taxon>
        <taxon>Xanthobacteraceae</taxon>
        <taxon>Labrys</taxon>
    </lineage>
</organism>
<evidence type="ECO:0000313" key="4">
    <source>
        <dbReference type="Proteomes" id="UP001242480"/>
    </source>
</evidence>
<evidence type="ECO:0000313" key="3">
    <source>
        <dbReference type="EMBL" id="MDQ0469444.1"/>
    </source>
</evidence>
<reference evidence="3 4" key="1">
    <citation type="submission" date="2023-07" db="EMBL/GenBank/DDBJ databases">
        <title>Genomic Encyclopedia of Type Strains, Phase IV (KMG-IV): sequencing the most valuable type-strain genomes for metagenomic binning, comparative biology and taxonomic classification.</title>
        <authorList>
            <person name="Goeker M."/>
        </authorList>
    </citation>
    <scope>NUCLEOTIDE SEQUENCE [LARGE SCALE GENOMIC DNA]</scope>
    <source>
        <strain evidence="3 4">DSM 19619</strain>
    </source>
</reference>
<evidence type="ECO:0000256" key="1">
    <source>
        <dbReference type="ARBA" id="ARBA00023125"/>
    </source>
</evidence>
<keyword evidence="1 3" id="KW-0238">DNA-binding</keyword>
<dbReference type="GO" id="GO:0003677">
    <property type="term" value="F:DNA binding"/>
    <property type="evidence" value="ECO:0007669"/>
    <property type="project" value="UniProtKB-KW"/>
</dbReference>
<keyword evidence="4" id="KW-1185">Reference proteome</keyword>
<dbReference type="EMBL" id="JAUSVX010000003">
    <property type="protein sequence ID" value="MDQ0469444.1"/>
    <property type="molecule type" value="Genomic_DNA"/>
</dbReference>
<proteinExistence type="predicted"/>
<dbReference type="Gene3D" id="1.10.10.10">
    <property type="entry name" value="Winged helix-like DNA-binding domain superfamily/Winged helix DNA-binding domain"/>
    <property type="match status" value="1"/>
</dbReference>
<dbReference type="Pfam" id="PF00486">
    <property type="entry name" value="Trans_reg_C"/>
    <property type="match status" value="1"/>
</dbReference>
<dbReference type="SUPFAM" id="SSF46894">
    <property type="entry name" value="C-terminal effector domain of the bipartite response regulators"/>
    <property type="match status" value="1"/>
</dbReference>
<sequence>MSSLADTIAALKAVAETQAEAIAQLKANLAPRQGFEAIARFSPQEEIVLATILRFEMATFEQIYQGLYAGRYGRDTPDNSIVKVHVCRIRHKLSPHGIAIESWYGRGYRMAPEHKSTLRALIDRASTPLRDEGTD</sequence>
<name>A0ABU0J5D8_9HYPH</name>
<comment type="caution">
    <text evidence="3">The sequence shown here is derived from an EMBL/GenBank/DDBJ whole genome shotgun (WGS) entry which is preliminary data.</text>
</comment>
<feature type="domain" description="OmpR/PhoB-type" evidence="2">
    <location>
        <begin position="59"/>
        <end position="110"/>
    </location>
</feature>
<dbReference type="InterPro" id="IPR001867">
    <property type="entry name" value="OmpR/PhoB-type_DNA-bd"/>
</dbReference>
<dbReference type="InterPro" id="IPR016032">
    <property type="entry name" value="Sig_transdc_resp-reg_C-effctor"/>
</dbReference>
<accession>A0ABU0J5D8</accession>
<gene>
    <name evidence="3" type="ORF">QO011_002455</name>
</gene>
<evidence type="ECO:0000259" key="2">
    <source>
        <dbReference type="Pfam" id="PF00486"/>
    </source>
</evidence>